<sequence>MSIAMQLTQAGHDCDAVSARLDLGAALTQTCWKRQFARDEFS</sequence>
<evidence type="ECO:0000313" key="1">
    <source>
        <dbReference type="EMBL" id="CAB4956764.1"/>
    </source>
</evidence>
<organism evidence="1">
    <name type="scientific">freshwater metagenome</name>
    <dbReference type="NCBI Taxonomy" id="449393"/>
    <lineage>
        <taxon>unclassified sequences</taxon>
        <taxon>metagenomes</taxon>
        <taxon>ecological metagenomes</taxon>
    </lineage>
</organism>
<dbReference type="AlphaFoldDB" id="A0A6J7KSS5"/>
<proteinExistence type="predicted"/>
<name>A0A6J7KSS5_9ZZZZ</name>
<gene>
    <name evidence="1" type="ORF">UFOPK3772_01920</name>
</gene>
<accession>A0A6J7KSS5</accession>
<reference evidence="1" key="1">
    <citation type="submission" date="2020-05" db="EMBL/GenBank/DDBJ databases">
        <authorList>
            <person name="Chiriac C."/>
            <person name="Salcher M."/>
            <person name="Ghai R."/>
            <person name="Kavagutti S V."/>
        </authorList>
    </citation>
    <scope>NUCLEOTIDE SEQUENCE</scope>
</reference>
<protein>
    <submittedName>
        <fullName evidence="1">Unannotated protein</fullName>
    </submittedName>
</protein>
<dbReference type="EMBL" id="CAFBNE010000062">
    <property type="protein sequence ID" value="CAB4956764.1"/>
    <property type="molecule type" value="Genomic_DNA"/>
</dbReference>